<sequence length="69" mass="8440">MGPIQYIKETLNHTRHHREMQEYREKEKKKLESGGQSKYMERQLEPRFLSGYHNIQNYYGQTSTHNDRI</sequence>
<evidence type="ECO:0000313" key="2">
    <source>
        <dbReference type="EMBL" id="PRP78798.1"/>
    </source>
</evidence>
<reference evidence="2 3" key="1">
    <citation type="journal article" date="2018" name="Genome Biol. Evol.">
        <title>Multiple Roots of Fruiting Body Formation in Amoebozoa.</title>
        <authorList>
            <person name="Hillmann F."/>
            <person name="Forbes G."/>
            <person name="Novohradska S."/>
            <person name="Ferling I."/>
            <person name="Riege K."/>
            <person name="Groth M."/>
            <person name="Westermann M."/>
            <person name="Marz M."/>
            <person name="Spaller T."/>
            <person name="Winckler T."/>
            <person name="Schaap P."/>
            <person name="Glockner G."/>
        </authorList>
    </citation>
    <scope>NUCLEOTIDE SEQUENCE [LARGE SCALE GENOMIC DNA]</scope>
    <source>
        <strain evidence="2 3">Jena</strain>
    </source>
</reference>
<organism evidence="2 3">
    <name type="scientific">Planoprotostelium fungivorum</name>
    <dbReference type="NCBI Taxonomy" id="1890364"/>
    <lineage>
        <taxon>Eukaryota</taxon>
        <taxon>Amoebozoa</taxon>
        <taxon>Evosea</taxon>
        <taxon>Variosea</taxon>
        <taxon>Cavosteliida</taxon>
        <taxon>Cavosteliaceae</taxon>
        <taxon>Planoprotostelium</taxon>
    </lineage>
</organism>
<dbReference type="EMBL" id="MDYQ01000207">
    <property type="protein sequence ID" value="PRP78798.1"/>
    <property type="molecule type" value="Genomic_DNA"/>
</dbReference>
<evidence type="ECO:0000313" key="3">
    <source>
        <dbReference type="Proteomes" id="UP000241769"/>
    </source>
</evidence>
<comment type="caution">
    <text evidence="2">The sequence shown here is derived from an EMBL/GenBank/DDBJ whole genome shotgun (WGS) entry which is preliminary data.</text>
</comment>
<evidence type="ECO:0000256" key="1">
    <source>
        <dbReference type="SAM" id="MobiDB-lite"/>
    </source>
</evidence>
<name>A0A2P6N4B9_9EUKA</name>
<dbReference type="Proteomes" id="UP000241769">
    <property type="component" value="Unassembled WGS sequence"/>
</dbReference>
<keyword evidence="3" id="KW-1185">Reference proteome</keyword>
<dbReference type="InParanoid" id="A0A2P6N4B9"/>
<proteinExistence type="predicted"/>
<gene>
    <name evidence="2" type="ORF">PROFUN_00971</name>
</gene>
<protein>
    <submittedName>
        <fullName evidence="2">Uncharacterized protein</fullName>
    </submittedName>
</protein>
<accession>A0A2P6N4B9</accession>
<feature type="compositionally biased region" description="Basic and acidic residues" evidence="1">
    <location>
        <begin position="19"/>
        <end position="32"/>
    </location>
</feature>
<dbReference type="AlphaFoldDB" id="A0A2P6N4B9"/>
<feature type="region of interest" description="Disordered" evidence="1">
    <location>
        <begin position="1"/>
        <end position="38"/>
    </location>
</feature>